<evidence type="ECO:0000256" key="2">
    <source>
        <dbReference type="ARBA" id="ARBA00005419"/>
    </source>
</evidence>
<evidence type="ECO:0000259" key="9">
    <source>
        <dbReference type="Pfam" id="PF00149"/>
    </source>
</evidence>
<dbReference type="PANTHER" id="PTHR40942">
    <property type="match status" value="1"/>
</dbReference>
<dbReference type="CDD" id="cd07422">
    <property type="entry name" value="MPP_ApaH"/>
    <property type="match status" value="1"/>
</dbReference>
<protein>
    <recommendedName>
        <fullName evidence="3">bis(5'-nucleosyl)-tetraphosphatase (symmetrical)</fullName>
        <ecNumber evidence="3">3.6.1.41</ecNumber>
    </recommendedName>
    <alternativeName>
        <fullName evidence="6">Ap4A hydrolase</fullName>
    </alternativeName>
    <alternativeName>
        <fullName evidence="5">Diadenosine 5',5'''-P1,P4-tetraphosphate pyrophosphohydrolase</fullName>
    </alternativeName>
    <alternativeName>
        <fullName evidence="7">Diadenosine tetraphosphatase</fullName>
    </alternativeName>
</protein>
<dbReference type="PIRSF" id="PIRSF000903">
    <property type="entry name" value="B5n-ttraPtase_sm"/>
    <property type="match status" value="1"/>
</dbReference>
<evidence type="ECO:0000256" key="7">
    <source>
        <dbReference type="ARBA" id="ARBA00033210"/>
    </source>
</evidence>
<dbReference type="NCBIfam" id="NF001204">
    <property type="entry name" value="PRK00166.1"/>
    <property type="match status" value="1"/>
</dbReference>
<gene>
    <name evidence="10" type="ORF">MNBD_GAMMA13-1395</name>
</gene>
<dbReference type="SUPFAM" id="SSF56300">
    <property type="entry name" value="Metallo-dependent phosphatases"/>
    <property type="match status" value="1"/>
</dbReference>
<evidence type="ECO:0000256" key="1">
    <source>
        <dbReference type="ARBA" id="ARBA00003413"/>
    </source>
</evidence>
<dbReference type="InterPro" id="IPR004617">
    <property type="entry name" value="ApaH"/>
</dbReference>
<comment type="similarity">
    <text evidence="2">Belongs to the Ap4A hydrolase family.</text>
</comment>
<dbReference type="NCBIfam" id="TIGR00668">
    <property type="entry name" value="apaH"/>
    <property type="match status" value="1"/>
</dbReference>
<proteinExistence type="inferred from homology"/>
<feature type="domain" description="Calcineurin-like phosphoesterase" evidence="9">
    <location>
        <begin position="1"/>
        <end position="126"/>
    </location>
</feature>
<dbReference type="InterPro" id="IPR004843">
    <property type="entry name" value="Calcineurin-like_PHP"/>
</dbReference>
<comment type="catalytic activity">
    <reaction evidence="8">
        <text>P(1),P(4)-bis(5'-adenosyl) tetraphosphate + H2O = 2 ADP + 2 H(+)</text>
        <dbReference type="Rhea" id="RHEA:24252"/>
        <dbReference type="ChEBI" id="CHEBI:15377"/>
        <dbReference type="ChEBI" id="CHEBI:15378"/>
        <dbReference type="ChEBI" id="CHEBI:58141"/>
        <dbReference type="ChEBI" id="CHEBI:456216"/>
        <dbReference type="EC" id="3.6.1.41"/>
    </reaction>
</comment>
<evidence type="ECO:0000256" key="4">
    <source>
        <dbReference type="ARBA" id="ARBA00022801"/>
    </source>
</evidence>
<evidence type="ECO:0000256" key="6">
    <source>
        <dbReference type="ARBA" id="ARBA00032248"/>
    </source>
</evidence>
<dbReference type="HAMAP" id="MF_00199">
    <property type="entry name" value="ApaH"/>
    <property type="match status" value="1"/>
</dbReference>
<dbReference type="GO" id="GO:0008803">
    <property type="term" value="F:bis(5'-nucleosyl)-tetraphosphatase (symmetrical) activity"/>
    <property type="evidence" value="ECO:0007669"/>
    <property type="project" value="UniProtKB-EC"/>
</dbReference>
<dbReference type="AlphaFoldDB" id="A0A3B0Z1R6"/>
<evidence type="ECO:0000256" key="5">
    <source>
        <dbReference type="ARBA" id="ARBA00031248"/>
    </source>
</evidence>
<keyword evidence="4 10" id="KW-0378">Hydrolase</keyword>
<accession>A0A3B0Z1R6</accession>
<dbReference type="InterPro" id="IPR029052">
    <property type="entry name" value="Metallo-depent_PP-like"/>
</dbReference>
<dbReference type="EC" id="3.6.1.41" evidence="3"/>
<dbReference type="Pfam" id="PF00149">
    <property type="entry name" value="Metallophos"/>
    <property type="match status" value="1"/>
</dbReference>
<comment type="function">
    <text evidence="1">Hydrolyzes diadenosine 5',5'''-P1,P4-tetraphosphate to yield ADP.</text>
</comment>
<evidence type="ECO:0000256" key="8">
    <source>
        <dbReference type="ARBA" id="ARBA00049417"/>
    </source>
</evidence>
<dbReference type="PANTHER" id="PTHR40942:SF4">
    <property type="entry name" value="CYTOCHROME C5"/>
    <property type="match status" value="1"/>
</dbReference>
<name>A0A3B0Z1R6_9ZZZZ</name>
<dbReference type="Gene3D" id="3.60.21.10">
    <property type="match status" value="1"/>
</dbReference>
<organism evidence="10">
    <name type="scientific">hydrothermal vent metagenome</name>
    <dbReference type="NCBI Taxonomy" id="652676"/>
    <lineage>
        <taxon>unclassified sequences</taxon>
        <taxon>metagenomes</taxon>
        <taxon>ecological metagenomes</taxon>
    </lineage>
</organism>
<evidence type="ECO:0000313" key="10">
    <source>
        <dbReference type="EMBL" id="VAW82880.1"/>
    </source>
</evidence>
<reference evidence="10" key="1">
    <citation type="submission" date="2018-06" db="EMBL/GenBank/DDBJ databases">
        <authorList>
            <person name="Zhirakovskaya E."/>
        </authorList>
    </citation>
    <scope>NUCLEOTIDE SEQUENCE</scope>
</reference>
<evidence type="ECO:0000256" key="3">
    <source>
        <dbReference type="ARBA" id="ARBA00012506"/>
    </source>
</evidence>
<sequence length="281" mass="31819">MAVYAVGDIQGCFDELEALLERINYDSAQDTLWLAGDLVNRGPKSLDTLRFARAHQVVTVLGNHDLHLLASAAVPQHRKAKDTLAEIINAPDGQELMDWLRHQPLLHHDKDNGYTMIHAGLPPQWDLQLAQQCAAEVERVLRSNNCADFFTVMYGNKPHHWKSNLSGWDRLRFITNCFTRLRYCDYKGRLALEEKGPPGSQATGFKPWFEWPQRSSRNMKILFGHWSTLGSYSGNGVHALDTGCLWGGTLTALRIDTDPPQRIEHRCPGARRHKRLSAIFG</sequence>
<dbReference type="EMBL" id="UOFK01000334">
    <property type="protein sequence ID" value="VAW82880.1"/>
    <property type="molecule type" value="Genomic_DNA"/>
</dbReference>